<dbReference type="SUPFAM" id="SSF56935">
    <property type="entry name" value="Porins"/>
    <property type="match status" value="1"/>
</dbReference>
<name>A0A1I2I817_9BACT</name>
<evidence type="ECO:0000256" key="3">
    <source>
        <dbReference type="ARBA" id="ARBA00022452"/>
    </source>
</evidence>
<evidence type="ECO:0000256" key="12">
    <source>
        <dbReference type="SAM" id="MobiDB-lite"/>
    </source>
</evidence>
<dbReference type="InterPro" id="IPR023997">
    <property type="entry name" value="TonB-dep_OMP_SusC/RagA_CS"/>
</dbReference>
<dbReference type="FunFam" id="2.60.40.1120:FF:000003">
    <property type="entry name" value="Outer membrane protein Omp121"/>
    <property type="match status" value="1"/>
</dbReference>
<keyword evidence="8 10" id="KW-0472">Membrane</keyword>
<dbReference type="InterPro" id="IPR039426">
    <property type="entry name" value="TonB-dep_rcpt-like"/>
</dbReference>
<feature type="region of interest" description="Disordered" evidence="12">
    <location>
        <begin position="964"/>
        <end position="983"/>
    </location>
</feature>
<keyword evidence="2 10" id="KW-0813">Transport</keyword>
<dbReference type="EMBL" id="FONW01000005">
    <property type="protein sequence ID" value="SFF38422.1"/>
    <property type="molecule type" value="Genomic_DNA"/>
</dbReference>
<evidence type="ECO:0000256" key="4">
    <source>
        <dbReference type="ARBA" id="ARBA00022496"/>
    </source>
</evidence>
<evidence type="ECO:0000256" key="11">
    <source>
        <dbReference type="RuleBase" id="RU003357"/>
    </source>
</evidence>
<keyword evidence="15" id="KW-1185">Reference proteome</keyword>
<dbReference type="GO" id="GO:0009279">
    <property type="term" value="C:cell outer membrane"/>
    <property type="evidence" value="ECO:0007669"/>
    <property type="project" value="UniProtKB-SubCell"/>
</dbReference>
<dbReference type="Pfam" id="PF07715">
    <property type="entry name" value="Plug"/>
    <property type="match status" value="1"/>
</dbReference>
<dbReference type="NCBIfam" id="TIGR04057">
    <property type="entry name" value="SusC_RagA_signa"/>
    <property type="match status" value="1"/>
</dbReference>
<keyword evidence="4" id="KW-0406">Ion transport</keyword>
<reference evidence="14 15" key="1">
    <citation type="submission" date="2016-10" db="EMBL/GenBank/DDBJ databases">
        <authorList>
            <person name="de Groot N.N."/>
        </authorList>
    </citation>
    <scope>NUCLEOTIDE SEQUENCE [LARGE SCALE GENOMIC DNA]</scope>
    <source>
        <strain evidence="14 15">CGMCC 1.9156</strain>
    </source>
</reference>
<evidence type="ECO:0000256" key="9">
    <source>
        <dbReference type="ARBA" id="ARBA00023237"/>
    </source>
</evidence>
<dbReference type="InterPro" id="IPR037066">
    <property type="entry name" value="Plug_dom_sf"/>
</dbReference>
<evidence type="ECO:0000256" key="8">
    <source>
        <dbReference type="ARBA" id="ARBA00023136"/>
    </source>
</evidence>
<dbReference type="InterPro" id="IPR012910">
    <property type="entry name" value="Plug_dom"/>
</dbReference>
<dbReference type="SUPFAM" id="SSF49464">
    <property type="entry name" value="Carboxypeptidase regulatory domain-like"/>
    <property type="match status" value="1"/>
</dbReference>
<dbReference type="Pfam" id="PF13715">
    <property type="entry name" value="CarbopepD_reg_2"/>
    <property type="match status" value="1"/>
</dbReference>
<dbReference type="Proteomes" id="UP000198964">
    <property type="component" value="Unassembled WGS sequence"/>
</dbReference>
<evidence type="ECO:0000256" key="5">
    <source>
        <dbReference type="ARBA" id="ARBA00022692"/>
    </source>
</evidence>
<dbReference type="STRING" id="655355.SAMN05216283_105174"/>
<dbReference type="PROSITE" id="PS52016">
    <property type="entry name" value="TONB_DEPENDENT_REC_3"/>
    <property type="match status" value="1"/>
</dbReference>
<evidence type="ECO:0000256" key="6">
    <source>
        <dbReference type="ARBA" id="ARBA00023004"/>
    </source>
</evidence>
<proteinExistence type="inferred from homology"/>
<dbReference type="AlphaFoldDB" id="A0A1I2I817"/>
<dbReference type="InterPro" id="IPR008969">
    <property type="entry name" value="CarboxyPept-like_regulatory"/>
</dbReference>
<keyword evidence="6" id="KW-0408">Iron</keyword>
<evidence type="ECO:0000256" key="7">
    <source>
        <dbReference type="ARBA" id="ARBA00023077"/>
    </source>
</evidence>
<dbReference type="Gene3D" id="2.60.40.1120">
    <property type="entry name" value="Carboxypeptidase-like, regulatory domain"/>
    <property type="match status" value="1"/>
</dbReference>
<organism evidence="14 15">
    <name type="scientific">Sunxiuqinia elliptica</name>
    <dbReference type="NCBI Taxonomy" id="655355"/>
    <lineage>
        <taxon>Bacteria</taxon>
        <taxon>Pseudomonadati</taxon>
        <taxon>Bacteroidota</taxon>
        <taxon>Bacteroidia</taxon>
        <taxon>Marinilabiliales</taxon>
        <taxon>Prolixibacteraceae</taxon>
        <taxon>Sunxiuqinia</taxon>
    </lineage>
</organism>
<dbReference type="Pfam" id="PF00593">
    <property type="entry name" value="TonB_dep_Rec_b-barrel"/>
    <property type="match status" value="1"/>
</dbReference>
<keyword evidence="7 11" id="KW-0798">TonB box</keyword>
<dbReference type="Gene3D" id="2.40.170.20">
    <property type="entry name" value="TonB-dependent receptor, beta-barrel domain"/>
    <property type="match status" value="1"/>
</dbReference>
<evidence type="ECO:0000259" key="13">
    <source>
        <dbReference type="SMART" id="SM00965"/>
    </source>
</evidence>
<protein>
    <submittedName>
        <fullName evidence="14">TonB-linked outer membrane protein, SusC/RagA family</fullName>
    </submittedName>
</protein>
<keyword evidence="3 10" id="KW-1134">Transmembrane beta strand</keyword>
<comment type="similarity">
    <text evidence="10 11">Belongs to the TonB-dependent receptor family.</text>
</comment>
<accession>A0A1I2I817</accession>
<dbReference type="GO" id="GO:0006826">
    <property type="term" value="P:iron ion transport"/>
    <property type="evidence" value="ECO:0007669"/>
    <property type="project" value="UniProtKB-KW"/>
</dbReference>
<evidence type="ECO:0000313" key="15">
    <source>
        <dbReference type="Proteomes" id="UP000198964"/>
    </source>
</evidence>
<dbReference type="SMART" id="SM00965">
    <property type="entry name" value="STN"/>
    <property type="match status" value="1"/>
</dbReference>
<gene>
    <name evidence="14" type="ORF">SAMN05216283_105174</name>
</gene>
<feature type="domain" description="Secretin/TonB short N-terminal" evidence="13">
    <location>
        <begin position="72"/>
        <end position="123"/>
    </location>
</feature>
<comment type="subcellular location">
    <subcellularLocation>
        <location evidence="1 10">Cell outer membrane</location>
        <topology evidence="1 10">Multi-pass membrane protein</topology>
    </subcellularLocation>
</comment>
<dbReference type="InterPro" id="IPR000531">
    <property type="entry name" value="Beta-barrel_TonB"/>
</dbReference>
<evidence type="ECO:0000313" key="14">
    <source>
        <dbReference type="EMBL" id="SFF38422.1"/>
    </source>
</evidence>
<evidence type="ECO:0000256" key="2">
    <source>
        <dbReference type="ARBA" id="ARBA00022448"/>
    </source>
</evidence>
<keyword evidence="5 10" id="KW-0812">Transmembrane</keyword>
<dbReference type="InterPro" id="IPR011662">
    <property type="entry name" value="Secretin/TonB_short_N"/>
</dbReference>
<sequence>MEKNRERFGLAVPICQVRKITRIMRLTVLLMTILISQAFATSSYSQGKLLSLRLTNSTVKDVLIEIEKNSEFYFLYSNLLVDVDRKINVDLDDKKIEEVLDDIFQGTETVFVINDRQIILKPNSKDADWLGLQQDRTVTGKVVDENGQALPGVTVMLKGTTQGTVTDFDGNYSIADIPPTGVLIFSFVGMRTQEIVVGNQMTVNVTMAEDAIGIEEVVAIGYGTVKAVNVTGAVAQVGEEELKDRPVSNIGQILQGKVANLNVATTDGAPGAGPSYNIRGTTSINGGGPLFVVDGIPVDNITDLNPSDIKTFTVLKDAASAAIYGARAAYGVIMVTTKQGDKNEKISITYNNSFGFSNPTHTPNQVNSLDFAESYNIASANSGQSPMFTEEHIQRIKNYIADPENYPSNVPDPNKANHWSYANLDNDNVDWWRAFFKNNRSNQKHNVGISGGGENVTYYIGGGYYTEGGFLRYANEDFDRYNLTSNIHTEPTDWMRVDLRTRYYKTYLDKPSDGYNGDIGNWAHLATTRFPNWSLYDPNGHLAATAHLGKQTAGRTNHNNDEFSLSGILELEPIKDWKINFDYTYRNHIYRESTHAMPHVWEYTIDEQPIYTSHLDAYSTQFATTEYNSFNFYTSYTKELGGHSFYVLLGQQVEENNYKRLYGLKRDLISHDIPSIAVGVGDTDLAENLSQWATMGTFARLKYNFKEKYLIEFNARYDGTSKFPEGDRFGLFPSVSVAYNMAKENYWNLEFVDSFKLRSSYGSLGNQNVANYLYLSTIGIGTKYPYIIDGKLPNYLGTPGLVSESLTWEVATTFDVGFDAALLGNRLTASFDWYRRVTTDMIGPAEALPSVLGTSVPTKNNADLETKGFELTLGWKDRIGKEFDYSLSFVLSDYKSKVLKYNNPTKLLSTYYEGMEIGEIWGMETVGIIQTEEELANMPDQSLFWGNWSLGDIQYRDLDGNGTVDWGESSGDNPRTLDNPGDRKVIGNSTPRFNFGLNGTASWKGFDARIFLQGTAKRDLWVGNHGNGGVLFWGFTGGFGSNLYEPQLDFWTPDNTDAYYPKPYNSREIHKNQYPQTKYLQNGAYLRLKNIQLGYTLPRSIMNDIGFISKIRVFVTGENLFTISSLPEMYDPELTHGWWGAGKVYPITKTYALGVNVNF</sequence>
<dbReference type="Gene3D" id="2.170.130.10">
    <property type="entry name" value="TonB-dependent receptor, plug domain"/>
    <property type="match status" value="1"/>
</dbReference>
<evidence type="ECO:0000256" key="10">
    <source>
        <dbReference type="PROSITE-ProRule" id="PRU01360"/>
    </source>
</evidence>
<dbReference type="InterPro" id="IPR023996">
    <property type="entry name" value="TonB-dep_OMP_SusC/RagA"/>
</dbReference>
<dbReference type="NCBIfam" id="TIGR04056">
    <property type="entry name" value="OMP_RagA_SusC"/>
    <property type="match status" value="1"/>
</dbReference>
<keyword evidence="9 10" id="KW-0998">Cell outer membrane</keyword>
<dbReference type="RefSeq" id="WP_093920082.1">
    <property type="nucleotide sequence ID" value="NZ_FONW01000005.1"/>
</dbReference>
<dbReference type="InterPro" id="IPR036942">
    <property type="entry name" value="Beta-barrel_TonB_sf"/>
</dbReference>
<evidence type="ECO:0000256" key="1">
    <source>
        <dbReference type="ARBA" id="ARBA00004571"/>
    </source>
</evidence>
<keyword evidence="4" id="KW-0410">Iron transport</keyword>